<keyword evidence="2" id="KW-1185">Reference proteome</keyword>
<protein>
    <submittedName>
        <fullName evidence="1">Uncharacterized protein</fullName>
    </submittedName>
</protein>
<gene>
    <name evidence="1" type="ORF">AKAME5_001307500</name>
</gene>
<name>A0AAD3MXE2_LATJO</name>
<dbReference type="AlphaFoldDB" id="A0AAD3MXE2"/>
<proteinExistence type="predicted"/>
<dbReference type="EMBL" id="BRZM01000044">
    <property type="protein sequence ID" value="GLD61235.1"/>
    <property type="molecule type" value="Genomic_DNA"/>
</dbReference>
<reference evidence="1" key="1">
    <citation type="submission" date="2022-08" db="EMBL/GenBank/DDBJ databases">
        <title>Genome sequencing of akame (Lates japonicus).</title>
        <authorList>
            <person name="Hashiguchi Y."/>
            <person name="Takahashi H."/>
        </authorList>
    </citation>
    <scope>NUCLEOTIDE SEQUENCE</scope>
    <source>
        <strain evidence="1">Kochi</strain>
    </source>
</reference>
<sequence length="64" mass="6274">MCSNSTSVECPALSTACMTVTAAPSSLMNGKLCPACASSDDSLAGTCNATLSCVGVEDSCFSGN</sequence>
<organism evidence="1 2">
    <name type="scientific">Lates japonicus</name>
    <name type="common">Japanese lates</name>
    <dbReference type="NCBI Taxonomy" id="270547"/>
    <lineage>
        <taxon>Eukaryota</taxon>
        <taxon>Metazoa</taxon>
        <taxon>Chordata</taxon>
        <taxon>Craniata</taxon>
        <taxon>Vertebrata</taxon>
        <taxon>Euteleostomi</taxon>
        <taxon>Actinopterygii</taxon>
        <taxon>Neopterygii</taxon>
        <taxon>Teleostei</taxon>
        <taxon>Neoteleostei</taxon>
        <taxon>Acanthomorphata</taxon>
        <taxon>Carangaria</taxon>
        <taxon>Carangaria incertae sedis</taxon>
        <taxon>Centropomidae</taxon>
        <taxon>Lates</taxon>
    </lineage>
</organism>
<comment type="caution">
    <text evidence="1">The sequence shown here is derived from an EMBL/GenBank/DDBJ whole genome shotgun (WGS) entry which is preliminary data.</text>
</comment>
<evidence type="ECO:0000313" key="2">
    <source>
        <dbReference type="Proteomes" id="UP001279410"/>
    </source>
</evidence>
<feature type="non-terminal residue" evidence="1">
    <location>
        <position position="64"/>
    </location>
</feature>
<accession>A0AAD3MXE2</accession>
<evidence type="ECO:0000313" key="1">
    <source>
        <dbReference type="EMBL" id="GLD61235.1"/>
    </source>
</evidence>
<dbReference type="Proteomes" id="UP001279410">
    <property type="component" value="Unassembled WGS sequence"/>
</dbReference>